<dbReference type="AlphaFoldDB" id="A0A1H2RX62"/>
<dbReference type="Proteomes" id="UP000183400">
    <property type="component" value="Unassembled WGS sequence"/>
</dbReference>
<accession>A0A1H2RX62</accession>
<organism evidence="3 4">
    <name type="scientific">Ruegeria halocynthiae</name>
    <dbReference type="NCBI Taxonomy" id="985054"/>
    <lineage>
        <taxon>Bacteria</taxon>
        <taxon>Pseudomonadati</taxon>
        <taxon>Pseudomonadota</taxon>
        <taxon>Alphaproteobacteria</taxon>
        <taxon>Rhodobacterales</taxon>
        <taxon>Roseobacteraceae</taxon>
        <taxon>Ruegeria</taxon>
    </lineage>
</organism>
<keyword evidence="2" id="KW-0472">Membrane</keyword>
<dbReference type="EMBL" id="FNNP01000001">
    <property type="protein sequence ID" value="SDW23189.1"/>
    <property type="molecule type" value="Genomic_DNA"/>
</dbReference>
<sequence>MRMSLRKRTKRFWRNEDGASSSIEFLFWFPLFFYVGYSGMDLGLQSFHHADLERSLDMTIREVRLNRLPAGEDKWDHALLKKMICERALISECSQHLALEMKSIDPRVGNTLDPTPFCVDTPATIRKAEDVVFELGTSNELMIIRACLEVSPAFGFSMMNDLVKQDNDGQWELHAISVFVHEPFGGSSNTATGDGSSTSTEDTTSATN</sequence>
<proteinExistence type="predicted"/>
<dbReference type="OrthoDB" id="7907064at2"/>
<keyword evidence="2" id="KW-1133">Transmembrane helix</keyword>
<name>A0A1H2RX62_9RHOB</name>
<evidence type="ECO:0000313" key="4">
    <source>
        <dbReference type="Proteomes" id="UP000183400"/>
    </source>
</evidence>
<protein>
    <recommendedName>
        <fullName evidence="5">TadE-like protein</fullName>
    </recommendedName>
</protein>
<evidence type="ECO:0000313" key="3">
    <source>
        <dbReference type="EMBL" id="SDW23189.1"/>
    </source>
</evidence>
<gene>
    <name evidence="3" type="ORF">SAMN05444358_101276</name>
</gene>
<keyword evidence="4" id="KW-1185">Reference proteome</keyword>
<dbReference type="STRING" id="985054.SAMN05444358_101276"/>
<keyword evidence="2" id="KW-0812">Transmembrane</keyword>
<feature type="region of interest" description="Disordered" evidence="1">
    <location>
        <begin position="187"/>
        <end position="208"/>
    </location>
</feature>
<evidence type="ECO:0000256" key="2">
    <source>
        <dbReference type="SAM" id="Phobius"/>
    </source>
</evidence>
<evidence type="ECO:0000256" key="1">
    <source>
        <dbReference type="SAM" id="MobiDB-lite"/>
    </source>
</evidence>
<evidence type="ECO:0008006" key="5">
    <source>
        <dbReference type="Google" id="ProtNLM"/>
    </source>
</evidence>
<reference evidence="4" key="1">
    <citation type="submission" date="2016-10" db="EMBL/GenBank/DDBJ databases">
        <authorList>
            <person name="Varghese N."/>
            <person name="Submissions S."/>
        </authorList>
    </citation>
    <scope>NUCLEOTIDE SEQUENCE [LARGE SCALE GENOMIC DNA]</scope>
    <source>
        <strain evidence="4">DSM 27839</strain>
    </source>
</reference>
<feature type="transmembrane region" description="Helical" evidence="2">
    <location>
        <begin position="21"/>
        <end position="40"/>
    </location>
</feature>